<accession>A0A7K1UAF0</accession>
<dbReference type="GO" id="GO:0003677">
    <property type="term" value="F:DNA binding"/>
    <property type="evidence" value="ECO:0007669"/>
    <property type="project" value="InterPro"/>
</dbReference>
<feature type="region of interest" description="Disordered" evidence="4">
    <location>
        <begin position="590"/>
        <end position="628"/>
    </location>
</feature>
<dbReference type="GO" id="GO:0005694">
    <property type="term" value="C:chromosome"/>
    <property type="evidence" value="ECO:0007669"/>
    <property type="project" value="TreeGrafter"/>
</dbReference>
<feature type="domain" description="ParB-like N-terminal" evidence="5">
    <location>
        <begin position="5"/>
        <end position="103"/>
    </location>
</feature>
<evidence type="ECO:0000256" key="1">
    <source>
        <dbReference type="ARBA" id="ARBA00006295"/>
    </source>
</evidence>
<sequence length="628" mass="71662">MADFKNIPLKSIMADENQPRRFFDETALQELTDSVRINGILQPVMVRPNPSGLKDKYLLVCGERRFRAAIAVMTLYKDRNTIPAVIRELTDEQALELQIVENLQRKDVHPMEEAVAFKSLLDHKQFSVHEIAARVGKSDFYVRQRLKLNDLTEAWQKAFFANHIALKDAMLIFQLPVQAQDSLYKSKNVEKCHPGSWIKIDTWDVDGYRGELQKAAFDLTDITLNEKAGACTSCNFNTAVSVLFPEEEKAPRCMNVSCFHEKNKKHFESQLKTALEDPSVILAHNTYGNIDGMAKKLKDEGSVIYKLYDDYTSVDAPEKPDLLELREQYEYELEEGDKTEKDIEQEFSELQVQYDKKLAEYNKKMSSGKFKKAFVLTGSEKGKYIYVQLKDKGQVKTAKAALEAGESISTTDIDTEITRLQEREKRAKELDAEKVHAIIKETILNSSSFQEVRAVNTFTPELSRAEIVAASISLWQAGSLSYRREIVKMFSTLKPKEIRGYDVYTCKPELVEYFKDMTILSLYDMLRSFMLDKLIGNGGSRFVGGDDLALHNLALQYEPDAVNKVLLEQEEIAIKRAKRVEDRITELQKQKEELQPAKPASKKKLAKQKDKNETPLSKGISSLLNNKS</sequence>
<dbReference type="SUPFAM" id="SSF110849">
    <property type="entry name" value="ParB/Sulfiredoxin"/>
    <property type="match status" value="1"/>
</dbReference>
<dbReference type="Proteomes" id="UP000461730">
    <property type="component" value="Unassembled WGS sequence"/>
</dbReference>
<dbReference type="Gene3D" id="3.90.1530.30">
    <property type="match status" value="1"/>
</dbReference>
<dbReference type="SMART" id="SM00470">
    <property type="entry name" value="ParB"/>
    <property type="match status" value="1"/>
</dbReference>
<comment type="caution">
    <text evidence="6">The sequence shown here is derived from an EMBL/GenBank/DDBJ whole genome shotgun (WGS) entry which is preliminary data.</text>
</comment>
<comment type="similarity">
    <text evidence="1">Belongs to the ParB family.</text>
</comment>
<evidence type="ECO:0000256" key="3">
    <source>
        <dbReference type="SAM" id="Coils"/>
    </source>
</evidence>
<proteinExistence type="inferred from homology"/>
<reference evidence="6 7" key="1">
    <citation type="submission" date="2019-12" db="EMBL/GenBank/DDBJ databases">
        <title>Chitinophaga sp. strain ysch24 (GDMCC 1.1355), whole genome shotgun sequence.</title>
        <authorList>
            <person name="Zhang X."/>
        </authorList>
    </citation>
    <scope>NUCLEOTIDE SEQUENCE [LARGE SCALE GENOMIC DNA]</scope>
    <source>
        <strain evidence="7">ysch24</strain>
    </source>
</reference>
<evidence type="ECO:0000256" key="2">
    <source>
        <dbReference type="ARBA" id="ARBA00022829"/>
    </source>
</evidence>
<dbReference type="InterPro" id="IPR003115">
    <property type="entry name" value="ParB_N"/>
</dbReference>
<dbReference type="GO" id="GO:0007059">
    <property type="term" value="P:chromosome segregation"/>
    <property type="evidence" value="ECO:0007669"/>
    <property type="project" value="UniProtKB-KW"/>
</dbReference>
<evidence type="ECO:0000313" key="6">
    <source>
        <dbReference type="EMBL" id="MVT11351.1"/>
    </source>
</evidence>
<dbReference type="Gene3D" id="1.10.10.2830">
    <property type="match status" value="1"/>
</dbReference>
<name>A0A7K1UAF0_9BACT</name>
<dbReference type="CDD" id="cd16393">
    <property type="entry name" value="SPO0J_N"/>
    <property type="match status" value="1"/>
</dbReference>
<evidence type="ECO:0000313" key="7">
    <source>
        <dbReference type="Proteomes" id="UP000461730"/>
    </source>
</evidence>
<dbReference type="AlphaFoldDB" id="A0A7K1UAF0"/>
<dbReference type="InterPro" id="IPR004437">
    <property type="entry name" value="ParB/RepB/Spo0J"/>
</dbReference>
<dbReference type="SUPFAM" id="SSF109709">
    <property type="entry name" value="KorB DNA-binding domain-like"/>
    <property type="match status" value="1"/>
</dbReference>
<evidence type="ECO:0000256" key="4">
    <source>
        <dbReference type="SAM" id="MobiDB-lite"/>
    </source>
</evidence>
<dbReference type="PANTHER" id="PTHR33375:SF1">
    <property type="entry name" value="CHROMOSOME-PARTITIONING PROTEIN PARB-RELATED"/>
    <property type="match status" value="1"/>
</dbReference>
<evidence type="ECO:0000259" key="5">
    <source>
        <dbReference type="SMART" id="SM00470"/>
    </source>
</evidence>
<dbReference type="InterPro" id="IPR041468">
    <property type="entry name" value="HTH_ParB/Spo0J"/>
</dbReference>
<dbReference type="RefSeq" id="WP_157308779.1">
    <property type="nucleotide sequence ID" value="NZ_WRXN01000013.1"/>
</dbReference>
<protein>
    <submittedName>
        <fullName evidence="6">ParB/RepB/Spo0J family partition protein</fullName>
    </submittedName>
</protein>
<keyword evidence="2" id="KW-0159">Chromosome partition</keyword>
<dbReference type="InterPro" id="IPR050336">
    <property type="entry name" value="Chromosome_partition/occlusion"/>
</dbReference>
<gene>
    <name evidence="6" type="ORF">GO493_24005</name>
</gene>
<dbReference type="Pfam" id="PF02195">
    <property type="entry name" value="ParB_N"/>
    <property type="match status" value="1"/>
</dbReference>
<dbReference type="EMBL" id="WRXN01000013">
    <property type="protein sequence ID" value="MVT11351.1"/>
    <property type="molecule type" value="Genomic_DNA"/>
</dbReference>
<dbReference type="Pfam" id="PF17762">
    <property type="entry name" value="HTH_ParB"/>
    <property type="match status" value="1"/>
</dbReference>
<keyword evidence="3" id="KW-0175">Coiled coil</keyword>
<keyword evidence="7" id="KW-1185">Reference proteome</keyword>
<dbReference type="NCBIfam" id="TIGR00180">
    <property type="entry name" value="parB_part"/>
    <property type="match status" value="1"/>
</dbReference>
<dbReference type="PANTHER" id="PTHR33375">
    <property type="entry name" value="CHROMOSOME-PARTITIONING PROTEIN PARB-RELATED"/>
    <property type="match status" value="1"/>
</dbReference>
<dbReference type="InterPro" id="IPR036086">
    <property type="entry name" value="ParB/Sulfiredoxin_sf"/>
</dbReference>
<feature type="compositionally biased region" description="Polar residues" evidence="4">
    <location>
        <begin position="619"/>
        <end position="628"/>
    </location>
</feature>
<feature type="coiled-coil region" evidence="3">
    <location>
        <begin position="326"/>
        <end position="360"/>
    </location>
</feature>
<organism evidence="6 7">
    <name type="scientific">Chitinophaga tropicalis</name>
    <dbReference type="NCBI Taxonomy" id="2683588"/>
    <lineage>
        <taxon>Bacteria</taxon>
        <taxon>Pseudomonadati</taxon>
        <taxon>Bacteroidota</taxon>
        <taxon>Chitinophagia</taxon>
        <taxon>Chitinophagales</taxon>
        <taxon>Chitinophagaceae</taxon>
        <taxon>Chitinophaga</taxon>
    </lineage>
</organism>